<evidence type="ECO:0000259" key="1">
    <source>
        <dbReference type="PROSITE" id="PS51112"/>
    </source>
</evidence>
<dbReference type="InterPro" id="IPR036071">
    <property type="entry name" value="AMMECR1_dom_sf"/>
</dbReference>
<organism evidence="2 3">
    <name type="scientific">Thiohalophilus thiocyanatoxydans</name>
    <dbReference type="NCBI Taxonomy" id="381308"/>
    <lineage>
        <taxon>Bacteria</taxon>
        <taxon>Pseudomonadati</taxon>
        <taxon>Pseudomonadota</taxon>
        <taxon>Gammaproteobacteria</taxon>
        <taxon>Thiohalomonadales</taxon>
        <taxon>Thiohalophilaceae</taxon>
        <taxon>Thiohalophilus</taxon>
    </lineage>
</organism>
<dbReference type="Gene3D" id="3.30.1490.150">
    <property type="entry name" value="Hypothetical protein ph0010, domain 2"/>
    <property type="match status" value="1"/>
</dbReference>
<sequence length="183" mass="20705">MDDNQRQQLLAIARQSIQYGLQHGRPLTVEPGDYDASLQQPGASFVTLMLNRQLRGCIGSLEAHRPLVIDVAENAFAAAFRDPRFAPLSTDEFPDLEYHISLLNPAEPLQFTSEADLLKQLRPQVDGLILEDRGHRGTFLPSVWESLPQPEQFLQHLKRKAGLPADYWSDTLKVSRYTVDEIK</sequence>
<dbReference type="InterPro" id="IPR002733">
    <property type="entry name" value="AMMECR1_domain"/>
</dbReference>
<accession>A0A4R8IS63</accession>
<name>A0A4R8IS63_9GAMM</name>
<dbReference type="OrthoDB" id="9782820at2"/>
<dbReference type="EMBL" id="SOQX01000006">
    <property type="protein sequence ID" value="TDY00013.1"/>
    <property type="molecule type" value="Genomic_DNA"/>
</dbReference>
<reference evidence="2 3" key="1">
    <citation type="submission" date="2019-03" db="EMBL/GenBank/DDBJ databases">
        <title>Genomic Encyclopedia of Type Strains, Phase IV (KMG-IV): sequencing the most valuable type-strain genomes for metagenomic binning, comparative biology and taxonomic classification.</title>
        <authorList>
            <person name="Goeker M."/>
        </authorList>
    </citation>
    <scope>NUCLEOTIDE SEQUENCE [LARGE SCALE GENOMIC DNA]</scope>
    <source>
        <strain evidence="2 3">DSM 16326</strain>
    </source>
</reference>
<protein>
    <submittedName>
        <fullName evidence="2">Uncharacterized protein (TIGR00296 family)/AmmeMemoRadiSam system protein A</fullName>
    </submittedName>
</protein>
<dbReference type="Gene3D" id="3.30.700.20">
    <property type="entry name" value="Hypothetical protein ph0010, domain 1"/>
    <property type="match status" value="1"/>
</dbReference>
<dbReference type="InterPro" id="IPR027485">
    <property type="entry name" value="AMMECR1_N"/>
</dbReference>
<evidence type="ECO:0000313" key="3">
    <source>
        <dbReference type="Proteomes" id="UP000294914"/>
    </source>
</evidence>
<dbReference type="AlphaFoldDB" id="A0A4R8IS63"/>
<evidence type="ECO:0000313" key="2">
    <source>
        <dbReference type="EMBL" id="TDY00013.1"/>
    </source>
</evidence>
<dbReference type="NCBIfam" id="TIGR04335">
    <property type="entry name" value="AmmeMemoSam_A"/>
    <property type="match status" value="1"/>
</dbReference>
<dbReference type="SUPFAM" id="SSF143447">
    <property type="entry name" value="AMMECR1-like"/>
    <property type="match status" value="1"/>
</dbReference>
<dbReference type="PANTHER" id="PTHR13016">
    <property type="entry name" value="AMMECR1 HOMOLOG"/>
    <property type="match status" value="1"/>
</dbReference>
<dbReference type="PANTHER" id="PTHR13016:SF0">
    <property type="entry name" value="AMME SYNDROME CANDIDATE GENE 1 PROTEIN"/>
    <property type="match status" value="1"/>
</dbReference>
<gene>
    <name evidence="2" type="ORF">EDC23_2174</name>
</gene>
<dbReference type="InterPro" id="IPR023473">
    <property type="entry name" value="AMMECR1"/>
</dbReference>
<dbReference type="RefSeq" id="WP_134084405.1">
    <property type="nucleotide sequence ID" value="NZ_SOQX01000006.1"/>
</dbReference>
<dbReference type="InterPro" id="IPR027623">
    <property type="entry name" value="AmmeMemoSam_A"/>
</dbReference>
<proteinExistence type="predicted"/>
<dbReference type="PROSITE" id="PS51112">
    <property type="entry name" value="AMMECR1"/>
    <property type="match status" value="1"/>
</dbReference>
<dbReference type="Pfam" id="PF01871">
    <property type="entry name" value="AMMECR1"/>
    <property type="match status" value="1"/>
</dbReference>
<keyword evidence="3" id="KW-1185">Reference proteome</keyword>
<comment type="caution">
    <text evidence="2">The sequence shown here is derived from an EMBL/GenBank/DDBJ whole genome shotgun (WGS) entry which is preliminary data.</text>
</comment>
<feature type="domain" description="AMMECR1" evidence="1">
    <location>
        <begin position="4"/>
        <end position="183"/>
    </location>
</feature>
<dbReference type="Proteomes" id="UP000294914">
    <property type="component" value="Unassembled WGS sequence"/>
</dbReference>
<dbReference type="NCBIfam" id="TIGR00296">
    <property type="entry name" value="TIGR00296 family protein"/>
    <property type="match status" value="1"/>
</dbReference>